<dbReference type="InterPro" id="IPR036497">
    <property type="entry name" value="GLTP_sf"/>
</dbReference>
<dbReference type="PANTHER" id="PTHR10219">
    <property type="entry name" value="GLYCOLIPID TRANSFER PROTEIN-RELATED"/>
    <property type="match status" value="1"/>
</dbReference>
<dbReference type="GO" id="GO:0005829">
    <property type="term" value="C:cytosol"/>
    <property type="evidence" value="ECO:0007669"/>
    <property type="project" value="TreeGrafter"/>
</dbReference>
<evidence type="ECO:0000313" key="3">
    <source>
        <dbReference type="EMBL" id="THH06549.1"/>
    </source>
</evidence>
<dbReference type="OrthoDB" id="205255at2759"/>
<evidence type="ECO:0000259" key="2">
    <source>
        <dbReference type="Pfam" id="PF08718"/>
    </source>
</evidence>
<evidence type="ECO:0000313" key="4">
    <source>
        <dbReference type="Proteomes" id="UP000308199"/>
    </source>
</evidence>
<dbReference type="Gene3D" id="1.10.3520.10">
    <property type="entry name" value="Glycolipid transfer protein"/>
    <property type="match status" value="1"/>
</dbReference>
<proteinExistence type="predicted"/>
<dbReference type="EMBL" id="SGPK01000189">
    <property type="protein sequence ID" value="THH06549.1"/>
    <property type="molecule type" value="Genomic_DNA"/>
</dbReference>
<comment type="caution">
    <text evidence="3">The sequence shown here is derived from an EMBL/GenBank/DDBJ whole genome shotgun (WGS) entry which is preliminary data.</text>
</comment>
<dbReference type="Pfam" id="PF08718">
    <property type="entry name" value="GLTP"/>
    <property type="match status" value="1"/>
</dbReference>
<protein>
    <recommendedName>
        <fullName evidence="2">Glycolipid transfer protein domain-containing protein</fullName>
    </recommendedName>
</protein>
<dbReference type="GO" id="GO:1902387">
    <property type="term" value="F:ceramide 1-phosphate binding"/>
    <property type="evidence" value="ECO:0007669"/>
    <property type="project" value="TreeGrafter"/>
</dbReference>
<dbReference type="SUPFAM" id="SSF110004">
    <property type="entry name" value="Glycolipid transfer protein, GLTP"/>
    <property type="match status" value="1"/>
</dbReference>
<feature type="domain" description="Glycolipid transfer protein" evidence="2">
    <location>
        <begin position="21"/>
        <end position="159"/>
    </location>
</feature>
<dbReference type="PANTHER" id="PTHR10219:SF25">
    <property type="entry name" value="PLECKSTRIN HOMOLOGY DOMAIN-CONTAINING FAMILY A MEMBER 8"/>
    <property type="match status" value="1"/>
</dbReference>
<dbReference type="FunFam" id="1.10.3520.10:FF:000001">
    <property type="entry name" value="Pleckstrin domain-containing family A member 8"/>
    <property type="match status" value="1"/>
</dbReference>
<name>A0A4S4L5B2_9AGAM</name>
<dbReference type="GO" id="GO:1902388">
    <property type="term" value="F:ceramide 1-phosphate transfer activity"/>
    <property type="evidence" value="ECO:0007669"/>
    <property type="project" value="TreeGrafter"/>
</dbReference>
<sequence length="229" mass="25527">MAPYLATVTSFANVPQTDAGVDTLQFLEASKGLVGIFDLLASTVLTVVSNDLNGNIAKVRARYDEAPEKSATLEELVKNEIAENKSQATQGLLWLTRGLAFTCKALKATQQDPTLELSTAFQNAYGDTLRPYHSFLVKPIFSAAMKACPKRDDLYTKLAEDKTGDTVTTEEYRNQLLDDWLAALDLILVKIDAFYEENKYKKVSHFSQGNICEERTISRRIGTFPEVWT</sequence>
<gene>
    <name evidence="3" type="ORF">EW145_g4009</name>
</gene>
<keyword evidence="1" id="KW-0813">Transport</keyword>
<reference evidence="3 4" key="1">
    <citation type="submission" date="2019-02" db="EMBL/GenBank/DDBJ databases">
        <title>Genome sequencing of the rare red list fungi Phellinidium pouzarii.</title>
        <authorList>
            <person name="Buettner E."/>
            <person name="Kellner H."/>
        </authorList>
    </citation>
    <scope>NUCLEOTIDE SEQUENCE [LARGE SCALE GENOMIC DNA]</scope>
    <source>
        <strain evidence="3 4">DSM 108285</strain>
    </source>
</reference>
<dbReference type="InterPro" id="IPR014830">
    <property type="entry name" value="Glycolipid_transfer_prot_dom"/>
</dbReference>
<dbReference type="GO" id="GO:0016020">
    <property type="term" value="C:membrane"/>
    <property type="evidence" value="ECO:0007669"/>
    <property type="project" value="TreeGrafter"/>
</dbReference>
<keyword evidence="4" id="KW-1185">Reference proteome</keyword>
<dbReference type="Proteomes" id="UP000308199">
    <property type="component" value="Unassembled WGS sequence"/>
</dbReference>
<evidence type="ECO:0000256" key="1">
    <source>
        <dbReference type="ARBA" id="ARBA00022448"/>
    </source>
</evidence>
<accession>A0A4S4L5B2</accession>
<organism evidence="3 4">
    <name type="scientific">Phellinidium pouzarii</name>
    <dbReference type="NCBI Taxonomy" id="167371"/>
    <lineage>
        <taxon>Eukaryota</taxon>
        <taxon>Fungi</taxon>
        <taxon>Dikarya</taxon>
        <taxon>Basidiomycota</taxon>
        <taxon>Agaricomycotina</taxon>
        <taxon>Agaricomycetes</taxon>
        <taxon>Hymenochaetales</taxon>
        <taxon>Hymenochaetaceae</taxon>
        <taxon>Phellinidium</taxon>
    </lineage>
</organism>
<dbReference type="AlphaFoldDB" id="A0A4S4L5B2"/>